<protein>
    <submittedName>
        <fullName evidence="1">Uncharacterized protein</fullName>
    </submittedName>
</protein>
<name>A0A8S5PBX6_9CAUD</name>
<sequence length="67" mass="7577">MKKVELAIEDAEACLNLLRCLLKIVERLSVKRKAFTPPERSSPPFPTDALFELMDNLSYAIKKAKGQ</sequence>
<reference evidence="1" key="1">
    <citation type="journal article" date="2021" name="Proc. Natl. Acad. Sci. U.S.A.">
        <title>A Catalog of Tens of Thousands of Viruses from Human Metagenomes Reveals Hidden Associations with Chronic Diseases.</title>
        <authorList>
            <person name="Tisza M.J."/>
            <person name="Buck C.B."/>
        </authorList>
    </citation>
    <scope>NUCLEOTIDE SEQUENCE</scope>
    <source>
        <strain evidence="1">CtmpG14</strain>
    </source>
</reference>
<dbReference type="EMBL" id="BK015384">
    <property type="protein sequence ID" value="DAE04184.1"/>
    <property type="molecule type" value="Genomic_DNA"/>
</dbReference>
<proteinExistence type="predicted"/>
<evidence type="ECO:0000313" key="1">
    <source>
        <dbReference type="EMBL" id="DAE04184.1"/>
    </source>
</evidence>
<accession>A0A8S5PBX6</accession>
<organism evidence="1">
    <name type="scientific">Siphoviridae sp. ctmpG14</name>
    <dbReference type="NCBI Taxonomy" id="2825654"/>
    <lineage>
        <taxon>Viruses</taxon>
        <taxon>Duplodnaviria</taxon>
        <taxon>Heunggongvirae</taxon>
        <taxon>Uroviricota</taxon>
        <taxon>Caudoviricetes</taxon>
    </lineage>
</organism>